<proteinExistence type="predicted"/>
<keyword evidence="2" id="KW-1185">Reference proteome</keyword>
<reference evidence="1 2" key="1">
    <citation type="journal article" date="2024" name="G3 (Bethesda)">
        <title>Genome assembly of Hibiscus sabdariffa L. provides insights into metabolisms of medicinal natural products.</title>
        <authorList>
            <person name="Kim T."/>
        </authorList>
    </citation>
    <scope>NUCLEOTIDE SEQUENCE [LARGE SCALE GENOMIC DNA]</scope>
    <source>
        <strain evidence="1">TK-2024</strain>
        <tissue evidence="1">Old leaves</tissue>
    </source>
</reference>
<dbReference type="EMBL" id="JBBPBM010000008">
    <property type="protein sequence ID" value="KAK8572478.1"/>
    <property type="molecule type" value="Genomic_DNA"/>
</dbReference>
<evidence type="ECO:0000313" key="2">
    <source>
        <dbReference type="Proteomes" id="UP001472677"/>
    </source>
</evidence>
<protein>
    <submittedName>
        <fullName evidence="1">Uncharacterized protein</fullName>
    </submittedName>
</protein>
<comment type="caution">
    <text evidence="1">The sequence shown here is derived from an EMBL/GenBank/DDBJ whole genome shotgun (WGS) entry which is preliminary data.</text>
</comment>
<dbReference type="Proteomes" id="UP001472677">
    <property type="component" value="Unassembled WGS sequence"/>
</dbReference>
<organism evidence="1 2">
    <name type="scientific">Hibiscus sabdariffa</name>
    <name type="common">roselle</name>
    <dbReference type="NCBI Taxonomy" id="183260"/>
    <lineage>
        <taxon>Eukaryota</taxon>
        <taxon>Viridiplantae</taxon>
        <taxon>Streptophyta</taxon>
        <taxon>Embryophyta</taxon>
        <taxon>Tracheophyta</taxon>
        <taxon>Spermatophyta</taxon>
        <taxon>Magnoliopsida</taxon>
        <taxon>eudicotyledons</taxon>
        <taxon>Gunneridae</taxon>
        <taxon>Pentapetalae</taxon>
        <taxon>rosids</taxon>
        <taxon>malvids</taxon>
        <taxon>Malvales</taxon>
        <taxon>Malvaceae</taxon>
        <taxon>Malvoideae</taxon>
        <taxon>Hibiscus</taxon>
    </lineage>
</organism>
<name>A0ABR2F642_9ROSI</name>
<gene>
    <name evidence="1" type="ORF">V6N12_028531</name>
</gene>
<sequence length="77" mass="9016">MHVEHALCQTDHLVMRCTFIESTRALLSCGWEVEIKLVMREMNKVKDWFLRKVEVSNWRNGVHNAFIRGGSSVKENL</sequence>
<accession>A0ABR2F642</accession>
<evidence type="ECO:0000313" key="1">
    <source>
        <dbReference type="EMBL" id="KAK8572478.1"/>
    </source>
</evidence>